<sequence>MTFDFNGTQKPALNIYVNIFQKEYGPSDISRFGIISNDKIIYSCEKCEFVESVGFISDKLRTGLLFAAKT</sequence>
<accession>A0AC34FDW4</accession>
<dbReference type="Proteomes" id="UP000887579">
    <property type="component" value="Unplaced"/>
</dbReference>
<name>A0AC34FDW4_9BILA</name>
<evidence type="ECO:0000313" key="2">
    <source>
        <dbReference type="WBParaSite" id="ES5_v2.g15113.t1"/>
    </source>
</evidence>
<proteinExistence type="predicted"/>
<protein>
    <submittedName>
        <fullName evidence="2">Uncharacterized protein</fullName>
    </submittedName>
</protein>
<dbReference type="WBParaSite" id="ES5_v2.g15113.t1">
    <property type="protein sequence ID" value="ES5_v2.g15113.t1"/>
    <property type="gene ID" value="ES5_v2.g15113"/>
</dbReference>
<organism evidence="1 2">
    <name type="scientific">Panagrolaimus sp. ES5</name>
    <dbReference type="NCBI Taxonomy" id="591445"/>
    <lineage>
        <taxon>Eukaryota</taxon>
        <taxon>Metazoa</taxon>
        <taxon>Ecdysozoa</taxon>
        <taxon>Nematoda</taxon>
        <taxon>Chromadorea</taxon>
        <taxon>Rhabditida</taxon>
        <taxon>Tylenchina</taxon>
        <taxon>Panagrolaimomorpha</taxon>
        <taxon>Panagrolaimoidea</taxon>
        <taxon>Panagrolaimidae</taxon>
        <taxon>Panagrolaimus</taxon>
    </lineage>
</organism>
<evidence type="ECO:0000313" key="1">
    <source>
        <dbReference type="Proteomes" id="UP000887579"/>
    </source>
</evidence>
<reference evidence="2" key="1">
    <citation type="submission" date="2022-11" db="UniProtKB">
        <authorList>
            <consortium name="WormBaseParasite"/>
        </authorList>
    </citation>
    <scope>IDENTIFICATION</scope>
</reference>